<dbReference type="EMBL" id="JAADJZ010000014">
    <property type="protein sequence ID" value="KAF2870123.1"/>
    <property type="molecule type" value="Genomic_DNA"/>
</dbReference>
<gene>
    <name evidence="1" type="ORF">BDV95DRAFT_74482</name>
</gene>
<protein>
    <submittedName>
        <fullName evidence="1">Uncharacterized protein</fullName>
    </submittedName>
</protein>
<name>A0A7C8MA21_9PLEO</name>
<proteinExistence type="predicted"/>
<keyword evidence="2" id="KW-1185">Reference proteome</keyword>
<organism evidence="1 2">
    <name type="scientific">Massariosphaeria phaeospora</name>
    <dbReference type="NCBI Taxonomy" id="100035"/>
    <lineage>
        <taxon>Eukaryota</taxon>
        <taxon>Fungi</taxon>
        <taxon>Dikarya</taxon>
        <taxon>Ascomycota</taxon>
        <taxon>Pezizomycotina</taxon>
        <taxon>Dothideomycetes</taxon>
        <taxon>Pleosporomycetidae</taxon>
        <taxon>Pleosporales</taxon>
        <taxon>Pleosporales incertae sedis</taxon>
        <taxon>Massariosphaeria</taxon>
    </lineage>
</organism>
<dbReference type="Proteomes" id="UP000481861">
    <property type="component" value="Unassembled WGS sequence"/>
</dbReference>
<sequence>MNGSVSCCRTTYHTWLVIEAAQCVDRSINRYYSQAGRYLPLPLSLSAPHPSSRISLYTHTHSTTIPYHATPRHAIYLIRKQTLLYPSVSIPIPYPATHTPTTTSYKHVSRQSESEQKERKKILLSQVMMDILDSSREHELKIAPVWYLYE</sequence>
<evidence type="ECO:0000313" key="1">
    <source>
        <dbReference type="EMBL" id="KAF2870123.1"/>
    </source>
</evidence>
<comment type="caution">
    <text evidence="1">The sequence shown here is derived from an EMBL/GenBank/DDBJ whole genome shotgun (WGS) entry which is preliminary data.</text>
</comment>
<accession>A0A7C8MA21</accession>
<dbReference type="AlphaFoldDB" id="A0A7C8MA21"/>
<evidence type="ECO:0000313" key="2">
    <source>
        <dbReference type="Proteomes" id="UP000481861"/>
    </source>
</evidence>
<reference evidence="1 2" key="1">
    <citation type="submission" date="2020-01" db="EMBL/GenBank/DDBJ databases">
        <authorList>
            <consortium name="DOE Joint Genome Institute"/>
            <person name="Haridas S."/>
            <person name="Albert R."/>
            <person name="Binder M."/>
            <person name="Bloem J."/>
            <person name="Labutti K."/>
            <person name="Salamov A."/>
            <person name="Andreopoulos B."/>
            <person name="Baker S.E."/>
            <person name="Barry K."/>
            <person name="Bills G."/>
            <person name="Bluhm B.H."/>
            <person name="Cannon C."/>
            <person name="Castanera R."/>
            <person name="Culley D.E."/>
            <person name="Daum C."/>
            <person name="Ezra D."/>
            <person name="Gonzalez J.B."/>
            <person name="Henrissat B."/>
            <person name="Kuo A."/>
            <person name="Liang C."/>
            <person name="Lipzen A."/>
            <person name="Lutzoni F."/>
            <person name="Magnuson J."/>
            <person name="Mondo S."/>
            <person name="Nolan M."/>
            <person name="Ohm R."/>
            <person name="Pangilinan J."/>
            <person name="Park H.-J.H."/>
            <person name="Ramirez L."/>
            <person name="Alfaro M."/>
            <person name="Sun H."/>
            <person name="Tritt A."/>
            <person name="Yoshinaga Y."/>
            <person name="Zwiers L.-H.L."/>
            <person name="Turgeon B.G."/>
            <person name="Goodwin S.B."/>
            <person name="Spatafora J.W."/>
            <person name="Crous P.W."/>
            <person name="Grigoriev I.V."/>
        </authorList>
    </citation>
    <scope>NUCLEOTIDE SEQUENCE [LARGE SCALE GENOMIC DNA]</scope>
    <source>
        <strain evidence="1 2">CBS 611.86</strain>
    </source>
</reference>